<comment type="caution">
    <text evidence="1">The sequence shown here is derived from an EMBL/GenBank/DDBJ whole genome shotgun (WGS) entry which is preliminary data.</text>
</comment>
<name>A0A2T0UXU3_9GAMM</name>
<organism evidence="1 2">
    <name type="scientific">Vreelandella songnenensis</name>
    <dbReference type="NCBI Taxonomy" id="1176243"/>
    <lineage>
        <taxon>Bacteria</taxon>
        <taxon>Pseudomonadati</taxon>
        <taxon>Pseudomonadota</taxon>
        <taxon>Gammaproteobacteria</taxon>
        <taxon>Oceanospirillales</taxon>
        <taxon>Halomonadaceae</taxon>
        <taxon>Vreelandella</taxon>
    </lineage>
</organism>
<reference evidence="1 2" key="1">
    <citation type="submission" date="2018-03" db="EMBL/GenBank/DDBJ databases">
        <title>Genomic Encyclopedia of Type Strains, Phase III (KMG-III): the genomes of soil and plant-associated and newly described type strains.</title>
        <authorList>
            <person name="Whitman W."/>
        </authorList>
    </citation>
    <scope>NUCLEOTIDE SEQUENCE [LARGE SCALE GENOMIC DNA]</scope>
    <source>
        <strain evidence="1 2">CGMCC 1.12152</strain>
    </source>
</reference>
<dbReference type="EMBL" id="PVTK01000010">
    <property type="protein sequence ID" value="PRY62750.1"/>
    <property type="molecule type" value="Genomic_DNA"/>
</dbReference>
<sequence>MDKVGLSELDIYVKFITPPDTSTLDMPFVLACTVMEKAVGQ</sequence>
<protein>
    <submittedName>
        <fullName evidence="1">Uncharacterized protein</fullName>
    </submittedName>
</protein>
<evidence type="ECO:0000313" key="2">
    <source>
        <dbReference type="Proteomes" id="UP000237647"/>
    </source>
</evidence>
<accession>A0A2T0UXU3</accession>
<gene>
    <name evidence="1" type="ORF">B0H98_11037</name>
</gene>
<dbReference type="Proteomes" id="UP000237647">
    <property type="component" value="Unassembled WGS sequence"/>
</dbReference>
<proteinExistence type="predicted"/>
<keyword evidence="2" id="KW-1185">Reference proteome</keyword>
<evidence type="ECO:0000313" key="1">
    <source>
        <dbReference type="EMBL" id="PRY62750.1"/>
    </source>
</evidence>
<dbReference type="AlphaFoldDB" id="A0A2T0UXU3"/>